<dbReference type="InterPro" id="IPR036691">
    <property type="entry name" value="Endo/exonu/phosph_ase_sf"/>
</dbReference>
<keyword evidence="3" id="KW-1185">Reference proteome</keyword>
<name>A0A409YYB1_9AGAR</name>
<evidence type="ECO:0000313" key="2">
    <source>
        <dbReference type="EMBL" id="PPR07913.1"/>
    </source>
</evidence>
<feature type="domain" description="Endonuclease/exonuclease/phosphatase" evidence="1">
    <location>
        <begin position="7"/>
        <end position="123"/>
    </location>
</feature>
<dbReference type="EMBL" id="NHTK01000275">
    <property type="protein sequence ID" value="PPR07913.1"/>
    <property type="molecule type" value="Genomic_DNA"/>
</dbReference>
<dbReference type="AlphaFoldDB" id="A0A409YYB1"/>
<dbReference type="SUPFAM" id="SSF56219">
    <property type="entry name" value="DNase I-like"/>
    <property type="match status" value="1"/>
</dbReference>
<proteinExistence type="predicted"/>
<sequence>MSEQCYNLVNVYNDKYNTAVFALKALESLTACVYMSGDFNCRSSLWDPECENHRTVAIAIMDIAADMGLDWAEPANHGPNHMLFNRDLADTVIDLVLLEMAEVLHRPPKPLHHYQEQSDHIPLASLVVIKPEEAGPPWLCIKSGSEEEEKFLEN</sequence>
<dbReference type="OrthoDB" id="3070505at2759"/>
<gene>
    <name evidence="2" type="ORF">CVT24_000634</name>
</gene>
<evidence type="ECO:0000259" key="1">
    <source>
        <dbReference type="Pfam" id="PF14529"/>
    </source>
</evidence>
<accession>A0A409YYB1</accession>
<dbReference type="Gene3D" id="3.60.10.10">
    <property type="entry name" value="Endonuclease/exonuclease/phosphatase"/>
    <property type="match status" value="1"/>
</dbReference>
<dbReference type="Pfam" id="PF14529">
    <property type="entry name" value="Exo_endo_phos_2"/>
    <property type="match status" value="1"/>
</dbReference>
<evidence type="ECO:0000313" key="3">
    <source>
        <dbReference type="Proteomes" id="UP000284842"/>
    </source>
</evidence>
<dbReference type="InterPro" id="IPR005135">
    <property type="entry name" value="Endo/exonuclease/phosphatase"/>
</dbReference>
<dbReference type="Proteomes" id="UP000284842">
    <property type="component" value="Unassembled WGS sequence"/>
</dbReference>
<reference evidence="2 3" key="1">
    <citation type="journal article" date="2018" name="Evol. Lett.">
        <title>Horizontal gene cluster transfer increased hallucinogenic mushroom diversity.</title>
        <authorList>
            <person name="Reynolds H.T."/>
            <person name="Vijayakumar V."/>
            <person name="Gluck-Thaler E."/>
            <person name="Korotkin H.B."/>
            <person name="Matheny P.B."/>
            <person name="Slot J.C."/>
        </authorList>
    </citation>
    <scope>NUCLEOTIDE SEQUENCE [LARGE SCALE GENOMIC DNA]</scope>
    <source>
        <strain evidence="2 3">2629</strain>
    </source>
</reference>
<dbReference type="InParanoid" id="A0A409YYB1"/>
<dbReference type="GO" id="GO:0003824">
    <property type="term" value="F:catalytic activity"/>
    <property type="evidence" value="ECO:0007669"/>
    <property type="project" value="InterPro"/>
</dbReference>
<protein>
    <recommendedName>
        <fullName evidence="1">Endonuclease/exonuclease/phosphatase domain-containing protein</fullName>
    </recommendedName>
</protein>
<feature type="non-terminal residue" evidence="2">
    <location>
        <position position="154"/>
    </location>
</feature>
<organism evidence="2 3">
    <name type="scientific">Panaeolus cyanescens</name>
    <dbReference type="NCBI Taxonomy" id="181874"/>
    <lineage>
        <taxon>Eukaryota</taxon>
        <taxon>Fungi</taxon>
        <taxon>Dikarya</taxon>
        <taxon>Basidiomycota</taxon>
        <taxon>Agaricomycotina</taxon>
        <taxon>Agaricomycetes</taxon>
        <taxon>Agaricomycetidae</taxon>
        <taxon>Agaricales</taxon>
        <taxon>Agaricineae</taxon>
        <taxon>Galeropsidaceae</taxon>
        <taxon>Panaeolus</taxon>
    </lineage>
</organism>
<comment type="caution">
    <text evidence="2">The sequence shown here is derived from an EMBL/GenBank/DDBJ whole genome shotgun (WGS) entry which is preliminary data.</text>
</comment>